<proteinExistence type="inferred from homology"/>
<keyword evidence="7" id="KW-1185">Reference proteome</keyword>
<dbReference type="GO" id="GO:0019843">
    <property type="term" value="F:rRNA binding"/>
    <property type="evidence" value="ECO:0007669"/>
    <property type="project" value="UniProtKB-UniRule"/>
</dbReference>
<evidence type="ECO:0000313" key="6">
    <source>
        <dbReference type="EMBL" id="KAH7445861.1"/>
    </source>
</evidence>
<comment type="similarity">
    <text evidence="2 4">Belongs to the RPF2 family.</text>
</comment>
<dbReference type="AlphaFoldDB" id="A0A8T2VBM0"/>
<dbReference type="SMART" id="SM00879">
    <property type="entry name" value="Brix"/>
    <property type="match status" value="1"/>
</dbReference>
<organism evidence="6 7">
    <name type="scientific">Ceratopteris richardii</name>
    <name type="common">Triangle waterfern</name>
    <dbReference type="NCBI Taxonomy" id="49495"/>
    <lineage>
        <taxon>Eukaryota</taxon>
        <taxon>Viridiplantae</taxon>
        <taxon>Streptophyta</taxon>
        <taxon>Embryophyta</taxon>
        <taxon>Tracheophyta</taxon>
        <taxon>Polypodiopsida</taxon>
        <taxon>Polypodiidae</taxon>
        <taxon>Polypodiales</taxon>
        <taxon>Pteridineae</taxon>
        <taxon>Pteridaceae</taxon>
        <taxon>Parkerioideae</taxon>
        <taxon>Ceratopteris</taxon>
    </lineage>
</organism>
<dbReference type="OrthoDB" id="407658at2759"/>
<dbReference type="Pfam" id="PF04427">
    <property type="entry name" value="Brix"/>
    <property type="match status" value="1"/>
</dbReference>
<keyword evidence="3 4" id="KW-0539">Nucleus</keyword>
<evidence type="ECO:0000259" key="5">
    <source>
        <dbReference type="PROSITE" id="PS50833"/>
    </source>
</evidence>
<evidence type="ECO:0000256" key="2">
    <source>
        <dbReference type="ARBA" id="ARBA00010782"/>
    </source>
</evidence>
<dbReference type="InterPro" id="IPR039770">
    <property type="entry name" value="Rpf2"/>
</dbReference>
<dbReference type="Proteomes" id="UP000825935">
    <property type="component" value="Chromosome 1"/>
</dbReference>
<protein>
    <recommendedName>
        <fullName evidence="4">Ribosome production factor 2 homolog</fullName>
    </recommendedName>
    <alternativeName>
        <fullName evidence="4">Ribosome biogenesis protein RPF2 homolog</fullName>
    </alternativeName>
</protein>
<evidence type="ECO:0000256" key="4">
    <source>
        <dbReference type="RuleBase" id="RU367086"/>
    </source>
</evidence>
<evidence type="ECO:0000256" key="1">
    <source>
        <dbReference type="ARBA" id="ARBA00004604"/>
    </source>
</evidence>
<feature type="domain" description="Brix" evidence="5">
    <location>
        <begin position="81"/>
        <end position="292"/>
    </location>
</feature>
<dbReference type="PANTHER" id="PTHR12728">
    <property type="entry name" value="BRIX DOMAIN CONTAINING PROTEIN"/>
    <property type="match status" value="1"/>
</dbReference>
<comment type="caution">
    <text evidence="6">The sequence shown here is derived from an EMBL/GenBank/DDBJ whole genome shotgun (WGS) entry which is preliminary data.</text>
</comment>
<dbReference type="GO" id="GO:0005730">
    <property type="term" value="C:nucleolus"/>
    <property type="evidence" value="ECO:0007669"/>
    <property type="project" value="UniProtKB-SubCell"/>
</dbReference>
<dbReference type="EMBL" id="CM035406">
    <property type="protein sequence ID" value="KAH7445861.1"/>
    <property type="molecule type" value="Genomic_DNA"/>
</dbReference>
<reference evidence="6" key="1">
    <citation type="submission" date="2021-08" db="EMBL/GenBank/DDBJ databases">
        <title>WGS assembly of Ceratopteris richardii.</title>
        <authorList>
            <person name="Marchant D.B."/>
            <person name="Chen G."/>
            <person name="Jenkins J."/>
            <person name="Shu S."/>
            <person name="Leebens-Mack J."/>
            <person name="Grimwood J."/>
            <person name="Schmutz J."/>
            <person name="Soltis P."/>
            <person name="Soltis D."/>
            <person name="Chen Z.-H."/>
        </authorList>
    </citation>
    <scope>NUCLEOTIDE SEQUENCE</scope>
    <source>
        <strain evidence="6">Whitten #5841</strain>
        <tissue evidence="6">Leaf</tissue>
    </source>
</reference>
<sequence>MVVIDDIHSRFLRWGTESCLHVCVRTLELFFRIIHEFFFRKGYWNSSSVFASVSSSKNCASLRENTWFSCERMLLQTENVKKVLLLHGTSTSSTVKGVLTDLYRLKRADGNAIKYTRKNENIRPFESGGESYLEHLSQKTDCSMFVFGSHSKKRQHNLVFGRMYDHHLYDLIEVGVEKFEPIVMFGGAKKYAPQEGSKPCLVFIGEGFEQEKELMHLKEILIDLLRGEVVDAINLGGLDRAFICVAEGNKVYFKHCAIRLKKSGTKVPRIELIEAGPSMELVVRRHCLPDEELKKKAMKVALKSSKPKVKNVSRDSLAGKVGRIYMPHQEVKNVSRGSLAGKVGKNYMPHQEV</sequence>
<accession>A0A8T2VBM0</accession>
<evidence type="ECO:0000256" key="3">
    <source>
        <dbReference type="ARBA" id="ARBA00023242"/>
    </source>
</evidence>
<evidence type="ECO:0000313" key="7">
    <source>
        <dbReference type="Proteomes" id="UP000825935"/>
    </source>
</evidence>
<dbReference type="GO" id="GO:0000463">
    <property type="term" value="P:maturation of LSU-rRNA from tricistronic rRNA transcript (SSU-rRNA, 5.8S rRNA, LSU-rRNA)"/>
    <property type="evidence" value="ECO:0007669"/>
    <property type="project" value="TreeGrafter"/>
</dbReference>
<name>A0A8T2VBM0_CERRI</name>
<dbReference type="InterPro" id="IPR007109">
    <property type="entry name" value="Brix"/>
</dbReference>
<comment type="subcellular location">
    <subcellularLocation>
        <location evidence="1 4">Nucleus</location>
        <location evidence="1 4">Nucleolus</location>
    </subcellularLocation>
</comment>
<gene>
    <name evidence="6" type="ORF">KP509_01G026800</name>
</gene>
<dbReference type="PANTHER" id="PTHR12728:SF0">
    <property type="entry name" value="RIBOSOME PRODUCTION FACTOR 2 HOMOLOG"/>
    <property type="match status" value="1"/>
</dbReference>
<dbReference type="PROSITE" id="PS50833">
    <property type="entry name" value="BRIX"/>
    <property type="match status" value="1"/>
</dbReference>
<dbReference type="GO" id="GO:0000027">
    <property type="term" value="P:ribosomal large subunit assembly"/>
    <property type="evidence" value="ECO:0007669"/>
    <property type="project" value="InterPro"/>
</dbReference>